<feature type="compositionally biased region" description="Polar residues" evidence="1">
    <location>
        <begin position="59"/>
        <end position="71"/>
    </location>
</feature>
<dbReference type="AlphaFoldDB" id="A0A8T1WN67"/>
<evidence type="ECO:0000256" key="1">
    <source>
        <dbReference type="SAM" id="MobiDB-lite"/>
    </source>
</evidence>
<comment type="caution">
    <text evidence="2">The sequence shown here is derived from an EMBL/GenBank/DDBJ whole genome shotgun (WGS) entry which is preliminary data.</text>
</comment>
<name>A0A8T1WN67_9STRA</name>
<feature type="region of interest" description="Disordered" evidence="1">
    <location>
        <begin position="50"/>
        <end position="85"/>
    </location>
</feature>
<evidence type="ECO:0000313" key="2">
    <source>
        <dbReference type="EMBL" id="KAG7395357.1"/>
    </source>
</evidence>
<gene>
    <name evidence="2" type="ORF">PHYBOEH_003919</name>
</gene>
<dbReference type="EMBL" id="JAGDFL010000211">
    <property type="protein sequence ID" value="KAG7395357.1"/>
    <property type="molecule type" value="Genomic_DNA"/>
</dbReference>
<accession>A0A8T1WN67</accession>
<sequence length="291" mass="31478">MATETTNNNQEVDPSLALVKKTRSGAVLPPLKVRSQLATCASKTKSFLAKAFPSPPSKLWTSQGCSPTSVEDPTDASEASAGASDDTARGEIVEIIIVAVQRVSGVGSSNKAVEQNDRISTTSYSLHKRSSVWGSFKQAHMPHRVSCALRSGATKKMSAQPERSQSDGDFVFDEKFVFERRENDAKYHEVNIEVSSVALGLGRKHILGRVVVDLDAEFAEASGPIQRQSALETSDGSQSDVEIHYVLHRMVVTNALAAAASRVLTRSSTSINDDDDMDACGQIFPDLWYLC</sequence>
<organism evidence="2 3">
    <name type="scientific">Phytophthora boehmeriae</name>
    <dbReference type="NCBI Taxonomy" id="109152"/>
    <lineage>
        <taxon>Eukaryota</taxon>
        <taxon>Sar</taxon>
        <taxon>Stramenopiles</taxon>
        <taxon>Oomycota</taxon>
        <taxon>Peronosporomycetes</taxon>
        <taxon>Peronosporales</taxon>
        <taxon>Peronosporaceae</taxon>
        <taxon>Phytophthora</taxon>
    </lineage>
</organism>
<proteinExistence type="predicted"/>
<feature type="compositionally biased region" description="Low complexity" evidence="1">
    <location>
        <begin position="76"/>
        <end position="85"/>
    </location>
</feature>
<keyword evidence="3" id="KW-1185">Reference proteome</keyword>
<evidence type="ECO:0000313" key="3">
    <source>
        <dbReference type="Proteomes" id="UP000693981"/>
    </source>
</evidence>
<dbReference type="Proteomes" id="UP000693981">
    <property type="component" value="Unassembled WGS sequence"/>
</dbReference>
<protein>
    <submittedName>
        <fullName evidence="2">Uncharacterized protein</fullName>
    </submittedName>
</protein>
<reference evidence="2" key="1">
    <citation type="submission" date="2021-02" db="EMBL/GenBank/DDBJ databases">
        <authorList>
            <person name="Palmer J.M."/>
        </authorList>
    </citation>
    <scope>NUCLEOTIDE SEQUENCE</scope>
    <source>
        <strain evidence="2">SCRP23</strain>
    </source>
</reference>
<dbReference type="OrthoDB" id="163367at2759"/>